<accession>A0ABR6RS29</accession>
<keyword evidence="2" id="KW-1185">Reference proteome</keyword>
<comment type="caution">
    <text evidence="1">The sequence shown here is derived from an EMBL/GenBank/DDBJ whole genome shotgun (WGS) entry which is preliminary data.</text>
</comment>
<dbReference type="EMBL" id="JABBJF010000006">
    <property type="protein sequence ID" value="MBC1185917.1"/>
    <property type="molecule type" value="Genomic_DNA"/>
</dbReference>
<gene>
    <name evidence="1" type="ORF">HII27_09330</name>
</gene>
<organism evidence="1 2">
    <name type="scientific">Kluyvera sichuanensis</name>
    <dbReference type="NCBI Taxonomy" id="2725494"/>
    <lineage>
        <taxon>Bacteria</taxon>
        <taxon>Pseudomonadati</taxon>
        <taxon>Pseudomonadota</taxon>
        <taxon>Gammaproteobacteria</taxon>
        <taxon>Enterobacterales</taxon>
        <taxon>Enterobacteriaceae</taxon>
        <taxon>Kluyvera</taxon>
    </lineage>
</organism>
<evidence type="ECO:0000313" key="2">
    <source>
        <dbReference type="Proteomes" id="UP000607331"/>
    </source>
</evidence>
<protein>
    <submittedName>
        <fullName evidence="1">Uncharacterized protein</fullName>
    </submittedName>
</protein>
<dbReference type="Proteomes" id="UP000607331">
    <property type="component" value="Unassembled WGS sequence"/>
</dbReference>
<name>A0ABR6RS29_9ENTR</name>
<reference evidence="1 2" key="1">
    <citation type="submission" date="2020-04" db="EMBL/GenBank/DDBJ databases">
        <title>The draft genome of Kluyvera sichuanensis strain SCKS090646.</title>
        <authorList>
            <person name="Wei L."/>
            <person name="Liu L."/>
            <person name="Feng Y."/>
            <person name="Zong Z."/>
        </authorList>
    </citation>
    <scope>NUCLEOTIDE SEQUENCE [LARGE SCALE GENOMIC DNA]</scope>
    <source>
        <strain evidence="1 2">090646</strain>
    </source>
</reference>
<sequence>MTLEERIEALEAAIANQRNDMKEAVSSAIQNAMRPGGCLYTALKSDTPFNVACGQVFIEMPKLMRER</sequence>
<proteinExistence type="predicted"/>
<dbReference type="RefSeq" id="WP_185667633.1">
    <property type="nucleotide sequence ID" value="NZ_JABBJF010000006.1"/>
</dbReference>
<evidence type="ECO:0000313" key="1">
    <source>
        <dbReference type="EMBL" id="MBC1185917.1"/>
    </source>
</evidence>